<keyword evidence="9" id="KW-1185">Reference proteome</keyword>
<feature type="compositionally biased region" description="Polar residues" evidence="5">
    <location>
        <begin position="460"/>
        <end position="470"/>
    </location>
</feature>
<comment type="similarity">
    <text evidence="2">Belongs to the methyl-accepting chemotaxis (MCP) protein family.</text>
</comment>
<feature type="domain" description="HAMP" evidence="7">
    <location>
        <begin position="306"/>
        <end position="358"/>
    </location>
</feature>
<dbReference type="InterPro" id="IPR003660">
    <property type="entry name" value="HAMP_dom"/>
</dbReference>
<dbReference type="PANTHER" id="PTHR32089:SF112">
    <property type="entry name" value="LYSOZYME-LIKE PROTEIN-RELATED"/>
    <property type="match status" value="1"/>
</dbReference>
<name>A0ABD5VBH7_9EURY</name>
<dbReference type="CDD" id="cd11386">
    <property type="entry name" value="MCP_signal"/>
    <property type="match status" value="1"/>
</dbReference>
<comment type="caution">
    <text evidence="8">The sequence shown here is derived from an EMBL/GenBank/DDBJ whole genome shotgun (WGS) entry which is preliminary data.</text>
</comment>
<dbReference type="InterPro" id="IPR004090">
    <property type="entry name" value="Chemotax_Me-accpt_rcpt"/>
</dbReference>
<evidence type="ECO:0000313" key="8">
    <source>
        <dbReference type="EMBL" id="MFC6952789.1"/>
    </source>
</evidence>
<dbReference type="RefSeq" id="WP_336349776.1">
    <property type="nucleotide sequence ID" value="NZ_JAZAQL010000002.1"/>
</dbReference>
<dbReference type="PROSITE" id="PS50885">
    <property type="entry name" value="HAMP"/>
    <property type="match status" value="2"/>
</dbReference>
<evidence type="ECO:0000256" key="4">
    <source>
        <dbReference type="SAM" id="Coils"/>
    </source>
</evidence>
<gene>
    <name evidence="8" type="ORF">ACFQGB_07915</name>
</gene>
<reference evidence="8 9" key="1">
    <citation type="journal article" date="2019" name="Int. J. Syst. Evol. Microbiol.">
        <title>The Global Catalogue of Microorganisms (GCM) 10K type strain sequencing project: providing services to taxonomists for standard genome sequencing and annotation.</title>
        <authorList>
            <consortium name="The Broad Institute Genomics Platform"/>
            <consortium name="The Broad Institute Genome Sequencing Center for Infectious Disease"/>
            <person name="Wu L."/>
            <person name="Ma J."/>
        </authorList>
    </citation>
    <scope>NUCLEOTIDE SEQUENCE [LARGE SCALE GENOMIC DNA]</scope>
    <source>
        <strain evidence="8 9">GX26</strain>
    </source>
</reference>
<feature type="domain" description="HAMP" evidence="7">
    <location>
        <begin position="390"/>
        <end position="432"/>
    </location>
</feature>
<evidence type="ECO:0000259" key="6">
    <source>
        <dbReference type="PROSITE" id="PS50111"/>
    </source>
</evidence>
<dbReference type="CDD" id="cd06225">
    <property type="entry name" value="HAMP"/>
    <property type="match status" value="2"/>
</dbReference>
<keyword evidence="4" id="KW-0175">Coiled coil</keyword>
<feature type="domain" description="Methyl-accepting transducer" evidence="6">
    <location>
        <begin position="451"/>
        <end position="692"/>
    </location>
</feature>
<keyword evidence="1 3" id="KW-0807">Transducer</keyword>
<dbReference type="InterPro" id="IPR004089">
    <property type="entry name" value="MCPsignal_dom"/>
</dbReference>
<sequence length="791" mass="82982">MKFGIALLVLGLSVGLVGFVGTALIQEDVEQRTDEDYATLAAQEAEKLETWNDNNELTVDMLSRSAPVASGDRERIQSAISSRLLELPVGAQAIHYVNVSSGEVVASTTDDAVGRDLSSIGEPWSETAADPAASVTVSEPYERTLGDVPLPLVAYTKQVHEDSDHAIVYTVNMHAYAVNLQSTTRSGVTMVVDGNDRVMADEYNGELLASYDNGGPLAQARSGGPTNPGTTTVATAGLLGSQSYPLPTSERAVVGFAQVRNTDWVVLVHTPESAAYGFVQRVRDYGAAATLVGVLLVGLVGAVLGRNTAVAIDRLTAKTEAMEDGDLDVDLSTRRIDNIGRLYDGFDNMRESLKTTLTEAETARENAEAARERTQRVNEHLEAKAAEYGRVMESVADGDLTERMDADADNEAMAEIAEAFNEMIVDLERTTAEVKAFAEDVATASEEVTASSEEVRSASQQVTESIQEISDGTDRQSESLQVMNEEMNDLSTTTEEIAASSNQVADVAERTAEAGKQGREAAQEAIEGMEAIETESDEAVAEIERLEDEIAKVDELLGFIQDVAKETNMLALNANIEASRGGADAAGEDGGGFAVVAQEVKELAADTKDAAEDIEERLESIQAQTGNAVETVHGTRERVAANKDAVAEAVGALEDIADYTEETNVGVQEISAASQQQAASTDQAVAMVDDVASIGEETSAEAENVAAAAEEQTTALTEVSQSASTLAEQAGQLSAALDQFETAADADGNVGATAPASDAGGESEPSVLDAGDDPSTAPDGGPGGFGGEDDA</sequence>
<dbReference type="PANTHER" id="PTHR32089">
    <property type="entry name" value="METHYL-ACCEPTING CHEMOTAXIS PROTEIN MCPB"/>
    <property type="match status" value="1"/>
</dbReference>
<dbReference type="Proteomes" id="UP001596395">
    <property type="component" value="Unassembled WGS sequence"/>
</dbReference>
<feature type="coiled-coil region" evidence="4">
    <location>
        <begin position="529"/>
        <end position="563"/>
    </location>
</feature>
<evidence type="ECO:0000259" key="7">
    <source>
        <dbReference type="PROSITE" id="PS50885"/>
    </source>
</evidence>
<dbReference type="SMART" id="SM00283">
    <property type="entry name" value="MA"/>
    <property type="match status" value="1"/>
</dbReference>
<evidence type="ECO:0000256" key="1">
    <source>
        <dbReference type="ARBA" id="ARBA00023224"/>
    </source>
</evidence>
<evidence type="ECO:0000256" key="3">
    <source>
        <dbReference type="PROSITE-ProRule" id="PRU00284"/>
    </source>
</evidence>
<dbReference type="EMBL" id="JBHSXN010000002">
    <property type="protein sequence ID" value="MFC6952789.1"/>
    <property type="molecule type" value="Genomic_DNA"/>
</dbReference>
<feature type="region of interest" description="Disordered" evidence="5">
    <location>
        <begin position="746"/>
        <end position="791"/>
    </location>
</feature>
<dbReference type="PRINTS" id="PR00260">
    <property type="entry name" value="CHEMTRNSDUCR"/>
</dbReference>
<feature type="region of interest" description="Disordered" evidence="5">
    <location>
        <begin position="445"/>
        <end position="475"/>
    </location>
</feature>
<proteinExistence type="inferred from homology"/>
<evidence type="ECO:0000313" key="9">
    <source>
        <dbReference type="Proteomes" id="UP001596395"/>
    </source>
</evidence>
<dbReference type="SMART" id="SM00304">
    <property type="entry name" value="HAMP"/>
    <property type="match status" value="2"/>
</dbReference>
<feature type="coiled-coil region" evidence="4">
    <location>
        <begin position="350"/>
        <end position="384"/>
    </location>
</feature>
<evidence type="ECO:0000256" key="2">
    <source>
        <dbReference type="ARBA" id="ARBA00029447"/>
    </source>
</evidence>
<dbReference type="SUPFAM" id="SSF58104">
    <property type="entry name" value="Methyl-accepting chemotaxis protein (MCP) signaling domain"/>
    <property type="match status" value="1"/>
</dbReference>
<protein>
    <submittedName>
        <fullName evidence="8">Methyl-accepting chemotaxis protein</fullName>
    </submittedName>
</protein>
<dbReference type="Pfam" id="PF00015">
    <property type="entry name" value="MCPsignal"/>
    <property type="match status" value="1"/>
</dbReference>
<dbReference type="Gene3D" id="1.10.287.950">
    <property type="entry name" value="Methyl-accepting chemotaxis protein"/>
    <property type="match status" value="1"/>
</dbReference>
<evidence type="ECO:0000256" key="5">
    <source>
        <dbReference type="SAM" id="MobiDB-lite"/>
    </source>
</evidence>
<dbReference type="PROSITE" id="PS50111">
    <property type="entry name" value="CHEMOTAXIS_TRANSDUC_2"/>
    <property type="match status" value="1"/>
</dbReference>
<dbReference type="AlphaFoldDB" id="A0ABD5VBH7"/>
<dbReference type="GO" id="GO:0007165">
    <property type="term" value="P:signal transduction"/>
    <property type="evidence" value="ECO:0007669"/>
    <property type="project" value="UniProtKB-KW"/>
</dbReference>
<organism evidence="8 9">
    <name type="scientific">Halorubellus litoreus</name>
    <dbReference type="NCBI Taxonomy" id="755308"/>
    <lineage>
        <taxon>Archaea</taxon>
        <taxon>Methanobacteriati</taxon>
        <taxon>Methanobacteriota</taxon>
        <taxon>Stenosarchaea group</taxon>
        <taxon>Halobacteria</taxon>
        <taxon>Halobacteriales</taxon>
        <taxon>Halorubellaceae</taxon>
        <taxon>Halorubellus</taxon>
    </lineage>
</organism>
<dbReference type="Gene3D" id="6.10.250.1910">
    <property type="match status" value="1"/>
</dbReference>
<accession>A0ABD5VBH7</accession>
<feature type="compositionally biased region" description="Gly residues" evidence="5">
    <location>
        <begin position="780"/>
        <end position="791"/>
    </location>
</feature>
<feature type="coiled-coil region" evidence="4">
    <location>
        <begin position="597"/>
        <end position="624"/>
    </location>
</feature>
<dbReference type="Pfam" id="PF00672">
    <property type="entry name" value="HAMP"/>
    <property type="match status" value="2"/>
</dbReference>